<gene>
    <name evidence="2" type="ORF">ACFQMA_13930</name>
</gene>
<evidence type="ECO:0000313" key="3">
    <source>
        <dbReference type="Proteomes" id="UP001596432"/>
    </source>
</evidence>
<protein>
    <submittedName>
        <fullName evidence="2">Uncharacterized protein</fullName>
    </submittedName>
</protein>
<dbReference type="Proteomes" id="UP001596432">
    <property type="component" value="Unassembled WGS sequence"/>
</dbReference>
<proteinExistence type="predicted"/>
<organism evidence="2 3">
    <name type="scientific">Halosimplex aquaticum</name>
    <dbReference type="NCBI Taxonomy" id="3026162"/>
    <lineage>
        <taxon>Archaea</taxon>
        <taxon>Methanobacteriati</taxon>
        <taxon>Methanobacteriota</taxon>
        <taxon>Stenosarchaea group</taxon>
        <taxon>Halobacteria</taxon>
        <taxon>Halobacteriales</taxon>
        <taxon>Haloarculaceae</taxon>
        <taxon>Halosimplex</taxon>
    </lineage>
</organism>
<dbReference type="RefSeq" id="WP_274322004.1">
    <property type="nucleotide sequence ID" value="NZ_CP118158.1"/>
</dbReference>
<dbReference type="AlphaFoldDB" id="A0ABD5Y926"/>
<evidence type="ECO:0000256" key="1">
    <source>
        <dbReference type="SAM" id="MobiDB-lite"/>
    </source>
</evidence>
<comment type="caution">
    <text evidence="2">The sequence shown here is derived from an EMBL/GenBank/DDBJ whole genome shotgun (WGS) entry which is preliminary data.</text>
</comment>
<name>A0ABD5Y926_9EURY</name>
<reference evidence="2 3" key="1">
    <citation type="journal article" date="2019" name="Int. J. Syst. Evol. Microbiol.">
        <title>The Global Catalogue of Microorganisms (GCM) 10K type strain sequencing project: providing services to taxonomists for standard genome sequencing and annotation.</title>
        <authorList>
            <consortium name="The Broad Institute Genomics Platform"/>
            <consortium name="The Broad Institute Genome Sequencing Center for Infectious Disease"/>
            <person name="Wu L."/>
            <person name="Ma J."/>
        </authorList>
    </citation>
    <scope>NUCLEOTIDE SEQUENCE [LARGE SCALE GENOMIC DNA]</scope>
    <source>
        <strain evidence="2 3">XZYJT29</strain>
    </source>
</reference>
<keyword evidence="3" id="KW-1185">Reference proteome</keyword>
<dbReference type="EMBL" id="JBHTAS010000001">
    <property type="protein sequence ID" value="MFC7140919.1"/>
    <property type="molecule type" value="Genomic_DNA"/>
</dbReference>
<dbReference type="GeneID" id="78821225"/>
<feature type="compositionally biased region" description="Basic and acidic residues" evidence="1">
    <location>
        <begin position="1"/>
        <end position="12"/>
    </location>
</feature>
<accession>A0ABD5Y926</accession>
<evidence type="ECO:0000313" key="2">
    <source>
        <dbReference type="EMBL" id="MFC7140919.1"/>
    </source>
</evidence>
<feature type="region of interest" description="Disordered" evidence="1">
    <location>
        <begin position="1"/>
        <end position="40"/>
    </location>
</feature>
<sequence length="149" mass="16364">MSTDETGQHRDAQDDDQQTAGDPLTWDEAASGFQRRREERRTIGVEIPDVGVATFTLRGLTREERDDVEQAAASVTQRGRGDPDVEVDTGAIRRKTLEYGIVDGPDGFKPGRADHLNTLPPGVQDELVDVVESLSTLSVEEHDGFQEMG</sequence>